<evidence type="ECO:0000313" key="4">
    <source>
        <dbReference type="Proteomes" id="UP000773462"/>
    </source>
</evidence>
<organism evidence="3 4">
    <name type="scientific">Paenibacillus silagei</name>
    <dbReference type="NCBI Taxonomy" id="1670801"/>
    <lineage>
        <taxon>Bacteria</taxon>
        <taxon>Bacillati</taxon>
        <taxon>Bacillota</taxon>
        <taxon>Bacilli</taxon>
        <taxon>Bacillales</taxon>
        <taxon>Paenibacillaceae</taxon>
        <taxon>Paenibacillus</taxon>
    </lineage>
</organism>
<evidence type="ECO:0000256" key="1">
    <source>
        <dbReference type="SAM" id="SignalP"/>
    </source>
</evidence>
<keyword evidence="4" id="KW-1185">Reference proteome</keyword>
<evidence type="ECO:0000313" key="3">
    <source>
        <dbReference type="EMBL" id="MBP2113910.1"/>
    </source>
</evidence>
<feature type="domain" description="Copper amine oxidase-like N-terminal" evidence="2">
    <location>
        <begin position="40"/>
        <end position="143"/>
    </location>
</feature>
<dbReference type="Gene3D" id="3.30.457.10">
    <property type="entry name" value="Copper amine oxidase-like, N-terminal domain"/>
    <property type="match status" value="1"/>
</dbReference>
<feature type="signal peptide" evidence="1">
    <location>
        <begin position="1"/>
        <end position="22"/>
    </location>
</feature>
<dbReference type="Pfam" id="PF07833">
    <property type="entry name" value="Cu_amine_oxidN1"/>
    <property type="match status" value="1"/>
</dbReference>
<gene>
    <name evidence="3" type="ORF">J2Z70_004071</name>
</gene>
<comment type="caution">
    <text evidence="3">The sequence shown here is derived from an EMBL/GenBank/DDBJ whole genome shotgun (WGS) entry which is preliminary data.</text>
</comment>
<name>A0ABS4NV19_9BACL</name>
<dbReference type="InterPro" id="IPR036582">
    <property type="entry name" value="Mao_N_sf"/>
</dbReference>
<dbReference type="InterPro" id="IPR012854">
    <property type="entry name" value="Cu_amine_oxidase-like_N"/>
</dbReference>
<reference evidence="3 4" key="1">
    <citation type="submission" date="2021-03" db="EMBL/GenBank/DDBJ databases">
        <title>Genomic Encyclopedia of Type Strains, Phase IV (KMG-IV): sequencing the most valuable type-strain genomes for metagenomic binning, comparative biology and taxonomic classification.</title>
        <authorList>
            <person name="Goeker M."/>
        </authorList>
    </citation>
    <scope>NUCLEOTIDE SEQUENCE [LARGE SCALE GENOMIC DNA]</scope>
    <source>
        <strain evidence="3 4">DSM 101953</strain>
    </source>
</reference>
<protein>
    <recommendedName>
        <fullName evidence="2">Copper amine oxidase-like N-terminal domain-containing protein</fullName>
    </recommendedName>
</protein>
<dbReference type="EMBL" id="JAGGLV010000014">
    <property type="protein sequence ID" value="MBP2113910.1"/>
    <property type="molecule type" value="Genomic_DNA"/>
</dbReference>
<evidence type="ECO:0000259" key="2">
    <source>
        <dbReference type="Pfam" id="PF07833"/>
    </source>
</evidence>
<sequence length="295" mass="32466">MLKKMLPVSMLFLLLLPNVILAAPASSPAQPTTRPIQVNINGAFISSDSSPFIQSGRTMIPIRTLASLGLHYSWDGIRHTVTITNSSNDQFEMTQGQSIAYKNGEPVQMDSEANNYNGRIMVPAKFVSEAFGYSVYYEKIREIIFIQSRNFTPDTQAIHSADLKQARLAAISLPVRYSFKPGTSVQSDQSHYYSYAFASKDATRYAYSNGEITTVVEIAGTTATAIWQASEADIPGYPATTFGGVQPAYISDLFQDSFSYNKGVYSGYHTLSDGTVTTFKFPGLSYTELIRAIPE</sequence>
<proteinExistence type="predicted"/>
<accession>A0ABS4NV19</accession>
<keyword evidence="1" id="KW-0732">Signal</keyword>
<dbReference type="Proteomes" id="UP000773462">
    <property type="component" value="Unassembled WGS sequence"/>
</dbReference>
<feature type="chain" id="PRO_5045756917" description="Copper amine oxidase-like N-terminal domain-containing protein" evidence="1">
    <location>
        <begin position="23"/>
        <end position="295"/>
    </location>
</feature>
<dbReference type="SUPFAM" id="SSF55383">
    <property type="entry name" value="Copper amine oxidase, domain N"/>
    <property type="match status" value="1"/>
</dbReference>